<dbReference type="EMBL" id="AQQV01000003">
    <property type="protein sequence ID" value="ORE85977.1"/>
    <property type="molecule type" value="Genomic_DNA"/>
</dbReference>
<keyword evidence="3" id="KW-1185">Reference proteome</keyword>
<dbReference type="PANTHER" id="PTHR43157">
    <property type="entry name" value="PHOSPHATIDYLINOSITOL-GLYCAN BIOSYNTHESIS CLASS F PROTEIN-RELATED"/>
    <property type="match status" value="1"/>
</dbReference>
<protein>
    <submittedName>
        <fullName evidence="2">Short-chain dehydrogenase/reductase SDR</fullName>
    </submittedName>
</protein>
<evidence type="ECO:0000313" key="2">
    <source>
        <dbReference type="EMBL" id="ORE85977.1"/>
    </source>
</evidence>
<organism evidence="2 3">
    <name type="scientific">Oceanococcus atlanticus</name>
    <dbReference type="NCBI Taxonomy" id="1317117"/>
    <lineage>
        <taxon>Bacteria</taxon>
        <taxon>Pseudomonadati</taxon>
        <taxon>Pseudomonadota</taxon>
        <taxon>Gammaproteobacteria</taxon>
        <taxon>Chromatiales</taxon>
        <taxon>Oceanococcaceae</taxon>
        <taxon>Oceanococcus</taxon>
    </lineage>
</organism>
<dbReference type="Gene3D" id="3.40.50.720">
    <property type="entry name" value="NAD(P)-binding Rossmann-like Domain"/>
    <property type="match status" value="1"/>
</dbReference>
<sequence length="338" mass="36303">MSDKNNSTYGNPVLATLNGIVDLFRHKEPIGEIRDSDRLDGLTCLVTGANSGLGKAIAIDFARRGGHVIMACRSGIPEAGEEVKQASGSDKVDMVKLDLSDIQAIRACCATLKQQGVRLDRVVLNAGLVPQKPLKTKQGFEMMFGVHALGNRVFVQQLLHDGSIANSSFAESPNAEPGKIPRIVFVSSETHRSGTPIELDSLGQPVEYSAMGSIAQYGHSKLVMTNYAMELSRRLNPGNTVEVAVHALCPGPINSNIAREAPKAFKPILKAVMGLMFASPEKAARPAIYLSSSPDVEGQTGLYVHLMVKKDAAAQALDPQLGRAVWTRMQTLIDAHSH</sequence>
<dbReference type="STRING" id="1317117.ATO7_11808"/>
<evidence type="ECO:0000313" key="3">
    <source>
        <dbReference type="Proteomes" id="UP000192342"/>
    </source>
</evidence>
<comment type="caution">
    <text evidence="2">The sequence shown here is derived from an EMBL/GenBank/DDBJ whole genome shotgun (WGS) entry which is preliminary data.</text>
</comment>
<dbReference type="InterPro" id="IPR036291">
    <property type="entry name" value="NAD(P)-bd_dom_sf"/>
</dbReference>
<name>A0A1Y1SBF1_9GAMM</name>
<dbReference type="PANTHER" id="PTHR43157:SF31">
    <property type="entry name" value="PHOSPHATIDYLINOSITOL-GLYCAN BIOSYNTHESIS CLASS F PROTEIN"/>
    <property type="match status" value="1"/>
</dbReference>
<reference evidence="2 3" key="1">
    <citation type="submission" date="2013-04" db="EMBL/GenBank/DDBJ databases">
        <title>Oceanococcus atlanticus 22II-S10r2 Genome Sequencing.</title>
        <authorList>
            <person name="Lai Q."/>
            <person name="Li G."/>
            <person name="Shao Z."/>
        </authorList>
    </citation>
    <scope>NUCLEOTIDE SEQUENCE [LARGE SCALE GENOMIC DNA]</scope>
    <source>
        <strain evidence="2 3">22II-S10r2</strain>
    </source>
</reference>
<gene>
    <name evidence="2" type="ORF">ATO7_11808</name>
</gene>
<dbReference type="AlphaFoldDB" id="A0A1Y1SBF1"/>
<dbReference type="GO" id="GO:0016491">
    <property type="term" value="F:oxidoreductase activity"/>
    <property type="evidence" value="ECO:0007669"/>
    <property type="project" value="UniProtKB-KW"/>
</dbReference>
<proteinExistence type="predicted"/>
<dbReference type="RefSeq" id="WP_083562006.1">
    <property type="nucleotide sequence ID" value="NZ_AQQV01000003.1"/>
</dbReference>
<evidence type="ECO:0000256" key="1">
    <source>
        <dbReference type="ARBA" id="ARBA00023002"/>
    </source>
</evidence>
<dbReference type="Proteomes" id="UP000192342">
    <property type="component" value="Unassembled WGS sequence"/>
</dbReference>
<dbReference type="OrthoDB" id="109589at2"/>
<accession>A0A1Y1SBF1</accession>
<dbReference type="InterPro" id="IPR002347">
    <property type="entry name" value="SDR_fam"/>
</dbReference>
<dbReference type="PRINTS" id="PR00081">
    <property type="entry name" value="GDHRDH"/>
</dbReference>
<dbReference type="SUPFAM" id="SSF51735">
    <property type="entry name" value="NAD(P)-binding Rossmann-fold domains"/>
    <property type="match status" value="1"/>
</dbReference>
<keyword evidence="1" id="KW-0560">Oxidoreductase</keyword>
<dbReference type="Pfam" id="PF00106">
    <property type="entry name" value="adh_short"/>
    <property type="match status" value="1"/>
</dbReference>